<dbReference type="PROSITE" id="PS00676">
    <property type="entry name" value="SIGMA54_INTERACT_2"/>
    <property type="match status" value="1"/>
</dbReference>
<dbReference type="SUPFAM" id="SSF46689">
    <property type="entry name" value="Homeodomain-like"/>
    <property type="match status" value="1"/>
</dbReference>
<dbReference type="PROSITE" id="PS50113">
    <property type="entry name" value="PAC"/>
    <property type="match status" value="1"/>
</dbReference>
<dbReference type="InterPro" id="IPR025943">
    <property type="entry name" value="Sigma_54_int_dom_ATP-bd_2"/>
</dbReference>
<dbReference type="InterPro" id="IPR009057">
    <property type="entry name" value="Homeodomain-like_sf"/>
</dbReference>
<comment type="caution">
    <text evidence="9">The sequence shown here is derived from an EMBL/GenBank/DDBJ whole genome shotgun (WGS) entry which is preliminary data.</text>
</comment>
<dbReference type="CDD" id="cd00130">
    <property type="entry name" value="PAS"/>
    <property type="match status" value="2"/>
</dbReference>
<dbReference type="SMART" id="SM00091">
    <property type="entry name" value="PAS"/>
    <property type="match status" value="2"/>
</dbReference>
<dbReference type="PANTHER" id="PTHR32071">
    <property type="entry name" value="TRANSCRIPTIONAL REGULATORY PROTEIN"/>
    <property type="match status" value="1"/>
</dbReference>
<dbReference type="Gene3D" id="1.10.10.60">
    <property type="entry name" value="Homeodomain-like"/>
    <property type="match status" value="1"/>
</dbReference>
<dbReference type="InterPro" id="IPR035965">
    <property type="entry name" value="PAS-like_dom_sf"/>
</dbReference>
<dbReference type="InterPro" id="IPR002197">
    <property type="entry name" value="HTH_Fis"/>
</dbReference>
<name>A0A2A4T3T2_9DELT</name>
<dbReference type="Pfam" id="PF02954">
    <property type="entry name" value="HTH_8"/>
    <property type="match status" value="1"/>
</dbReference>
<accession>A0A2A4T3T2</accession>
<reference evidence="10" key="1">
    <citation type="submission" date="2017-08" db="EMBL/GenBank/DDBJ databases">
        <title>A dynamic microbial community with high functional redundancy inhabits the cold, oxic subseafloor aquifer.</title>
        <authorList>
            <person name="Tully B.J."/>
            <person name="Wheat C.G."/>
            <person name="Glazer B.T."/>
            <person name="Huber J.A."/>
        </authorList>
    </citation>
    <scope>NUCLEOTIDE SEQUENCE [LARGE SCALE GENOMIC DNA]</scope>
</reference>
<dbReference type="InterPro" id="IPR013656">
    <property type="entry name" value="PAS_4"/>
</dbReference>
<keyword evidence="2" id="KW-0067">ATP-binding</keyword>
<evidence type="ECO:0000256" key="5">
    <source>
        <dbReference type="SAM" id="Coils"/>
    </source>
</evidence>
<dbReference type="PANTHER" id="PTHR32071:SF57">
    <property type="entry name" value="C4-DICARBOXYLATE TRANSPORT TRANSCRIPTIONAL REGULATORY PROTEIN DCTD"/>
    <property type="match status" value="1"/>
</dbReference>
<dbReference type="NCBIfam" id="TIGR00229">
    <property type="entry name" value="sensory_box"/>
    <property type="match status" value="1"/>
</dbReference>
<dbReference type="GO" id="GO:0043565">
    <property type="term" value="F:sequence-specific DNA binding"/>
    <property type="evidence" value="ECO:0007669"/>
    <property type="project" value="InterPro"/>
</dbReference>
<feature type="domain" description="PAS" evidence="7">
    <location>
        <begin position="6"/>
        <end position="51"/>
    </location>
</feature>
<gene>
    <name evidence="9" type="ORF">COB67_07015</name>
</gene>
<evidence type="ECO:0000256" key="2">
    <source>
        <dbReference type="ARBA" id="ARBA00022840"/>
    </source>
</evidence>
<dbReference type="Proteomes" id="UP000218113">
    <property type="component" value="Unassembled WGS sequence"/>
</dbReference>
<dbReference type="Pfam" id="PF13188">
    <property type="entry name" value="PAS_8"/>
    <property type="match status" value="1"/>
</dbReference>
<organism evidence="9 10">
    <name type="scientific">SAR324 cluster bacterium</name>
    <dbReference type="NCBI Taxonomy" id="2024889"/>
    <lineage>
        <taxon>Bacteria</taxon>
        <taxon>Deltaproteobacteria</taxon>
        <taxon>SAR324 cluster</taxon>
    </lineage>
</organism>
<dbReference type="AlphaFoldDB" id="A0A2A4T3T2"/>
<dbReference type="Pfam" id="PF08448">
    <property type="entry name" value="PAS_4"/>
    <property type="match status" value="1"/>
</dbReference>
<evidence type="ECO:0000313" key="9">
    <source>
        <dbReference type="EMBL" id="PCI28152.1"/>
    </source>
</evidence>
<proteinExistence type="predicted"/>
<keyword evidence="1" id="KW-0547">Nucleotide-binding</keyword>
<evidence type="ECO:0000259" key="8">
    <source>
        <dbReference type="PROSITE" id="PS50113"/>
    </source>
</evidence>
<feature type="domain" description="PAC" evidence="8">
    <location>
        <begin position="172"/>
        <end position="233"/>
    </location>
</feature>
<dbReference type="CDD" id="cd00009">
    <property type="entry name" value="AAA"/>
    <property type="match status" value="1"/>
</dbReference>
<dbReference type="SUPFAM" id="SSF55785">
    <property type="entry name" value="PYP-like sensor domain (PAS domain)"/>
    <property type="match status" value="2"/>
</dbReference>
<dbReference type="Gene3D" id="3.40.50.300">
    <property type="entry name" value="P-loop containing nucleotide triphosphate hydrolases"/>
    <property type="match status" value="1"/>
</dbReference>
<dbReference type="InterPro" id="IPR002078">
    <property type="entry name" value="Sigma_54_int"/>
</dbReference>
<dbReference type="InterPro" id="IPR000700">
    <property type="entry name" value="PAS-assoc_C"/>
</dbReference>
<dbReference type="InterPro" id="IPR000014">
    <property type="entry name" value="PAS"/>
</dbReference>
<dbReference type="PROSITE" id="PS50045">
    <property type="entry name" value="SIGMA54_INTERACT_4"/>
    <property type="match status" value="1"/>
</dbReference>
<evidence type="ECO:0000256" key="3">
    <source>
        <dbReference type="ARBA" id="ARBA00023015"/>
    </source>
</evidence>
<feature type="domain" description="Sigma-54 factor interaction" evidence="6">
    <location>
        <begin position="258"/>
        <end position="487"/>
    </location>
</feature>
<dbReference type="EMBL" id="NVSR01000040">
    <property type="protein sequence ID" value="PCI28152.1"/>
    <property type="molecule type" value="Genomic_DNA"/>
</dbReference>
<dbReference type="Pfam" id="PF25601">
    <property type="entry name" value="AAA_lid_14"/>
    <property type="match status" value="1"/>
</dbReference>
<dbReference type="InterPro" id="IPR027417">
    <property type="entry name" value="P-loop_NTPase"/>
</dbReference>
<evidence type="ECO:0000259" key="6">
    <source>
        <dbReference type="PROSITE" id="PS50045"/>
    </source>
</evidence>
<keyword evidence="5" id="KW-0175">Coiled coil</keyword>
<dbReference type="Gene3D" id="1.10.8.60">
    <property type="match status" value="1"/>
</dbReference>
<dbReference type="Gene3D" id="3.30.450.20">
    <property type="entry name" value="PAS domain"/>
    <property type="match status" value="2"/>
</dbReference>
<dbReference type="InterPro" id="IPR058031">
    <property type="entry name" value="AAA_lid_NorR"/>
</dbReference>
<keyword evidence="3" id="KW-0805">Transcription regulation</keyword>
<sequence length="569" mass="64298">MNTNYQESTFQHVLESLPLGLILLNTEGEISFCNVQAAQLLSMEVHQLVGQAAGSCWPPLATAIQAGLEQGQHSYGQEMRGTLAPLTIDLIPLEQGLLCLFKHQKQTRELSSGIHKEVEIILDSSFDGFWICDSQGTVLHLNKAAEKINDIKAKQIIGQKVEHLVFADLIDRSITMEVIKTGKPQTFAQHLKNGKKVLSTGNPVFDEQGKLSLIVVNERDITELNKLRYELEESYKQIEGYRSEIDSLQVRQKVFSKSLIRSEIMSRLFNLAIKAAHLDSTVVLQGETGVGSREFAQLIHHASPRKEKPFVYLDCTAIPESSLELELFGDERGEGFAHHSQPKIGFFELANGGTLMIDEIEALPLYIQTKIQHFLQNQRVTRVGGQVSHQVDIRIVVGTHENLESLVREKKFRKDLFLRLNIVPILLPPLRDRVEDIPPLIEHYLNKFNACSKTNKTIHPKAMDLLCCYRFPGNMLELANLIEQLVVLVAEDCITEEHLPAKIRIDASWLGGIKEQGWKLPEAVEKLEREMIQEALEKHPNQRQASKVLGIDQSTLSRKLKKYKIQLKA</sequence>
<dbReference type="SUPFAM" id="SSF52540">
    <property type="entry name" value="P-loop containing nucleoside triphosphate hydrolases"/>
    <property type="match status" value="1"/>
</dbReference>
<dbReference type="FunFam" id="3.40.50.300:FF:000006">
    <property type="entry name" value="DNA-binding transcriptional regulator NtrC"/>
    <property type="match status" value="1"/>
</dbReference>
<feature type="domain" description="PAS" evidence="7">
    <location>
        <begin position="114"/>
        <end position="170"/>
    </location>
</feature>
<dbReference type="PROSITE" id="PS50112">
    <property type="entry name" value="PAS"/>
    <property type="match status" value="2"/>
</dbReference>
<keyword evidence="4" id="KW-0804">Transcription</keyword>
<evidence type="ECO:0000313" key="10">
    <source>
        <dbReference type="Proteomes" id="UP000218113"/>
    </source>
</evidence>
<dbReference type="Pfam" id="PF00158">
    <property type="entry name" value="Sigma54_activat"/>
    <property type="match status" value="1"/>
</dbReference>
<evidence type="ECO:0000256" key="1">
    <source>
        <dbReference type="ARBA" id="ARBA00022741"/>
    </source>
</evidence>
<evidence type="ECO:0000256" key="4">
    <source>
        <dbReference type="ARBA" id="ARBA00023163"/>
    </source>
</evidence>
<evidence type="ECO:0000259" key="7">
    <source>
        <dbReference type="PROSITE" id="PS50112"/>
    </source>
</evidence>
<feature type="coiled-coil region" evidence="5">
    <location>
        <begin position="224"/>
        <end position="251"/>
    </location>
</feature>
<dbReference type="GO" id="GO:0005524">
    <property type="term" value="F:ATP binding"/>
    <property type="evidence" value="ECO:0007669"/>
    <property type="project" value="UniProtKB-KW"/>
</dbReference>
<protein>
    <submittedName>
        <fullName evidence="9">Fis family transcriptional regulator</fullName>
    </submittedName>
</protein>
<dbReference type="GO" id="GO:0006355">
    <property type="term" value="P:regulation of DNA-templated transcription"/>
    <property type="evidence" value="ECO:0007669"/>
    <property type="project" value="InterPro"/>
</dbReference>